<dbReference type="GO" id="GO:0030154">
    <property type="term" value="P:cell differentiation"/>
    <property type="evidence" value="ECO:0007669"/>
    <property type="project" value="UniProtKB-KW"/>
</dbReference>
<evidence type="ECO:0000256" key="8">
    <source>
        <dbReference type="SAM" id="MobiDB-lite"/>
    </source>
</evidence>
<keyword evidence="6" id="KW-0943">RNA-mediated gene silencing</keyword>
<feature type="region of interest" description="Disordered" evidence="8">
    <location>
        <begin position="1"/>
        <end position="55"/>
    </location>
</feature>
<feature type="domain" description="Piwi" evidence="10">
    <location>
        <begin position="645"/>
        <end position="936"/>
    </location>
</feature>
<dbReference type="EMBL" id="KM406472">
    <property type="protein sequence ID" value="AJW77406.1"/>
    <property type="molecule type" value="mRNA"/>
</dbReference>
<evidence type="ECO:0000256" key="2">
    <source>
        <dbReference type="ARBA" id="ARBA00022473"/>
    </source>
</evidence>
<protein>
    <submittedName>
        <fullName evidence="11">Piwi-like protein 2</fullName>
    </submittedName>
</protein>
<evidence type="ECO:0000256" key="6">
    <source>
        <dbReference type="ARBA" id="ARBA00023158"/>
    </source>
</evidence>
<name>A0A0D5CCX6_ALIVI</name>
<dbReference type="SMART" id="SM00949">
    <property type="entry name" value="PAZ"/>
    <property type="match status" value="1"/>
</dbReference>
<organism evidence="11">
    <name type="scientific">Alitta virens</name>
    <name type="common">Sandworm</name>
    <name type="synonym">Nereis virens</name>
    <dbReference type="NCBI Taxonomy" id="880429"/>
    <lineage>
        <taxon>Eukaryota</taxon>
        <taxon>Metazoa</taxon>
        <taxon>Spiralia</taxon>
        <taxon>Lophotrochozoa</taxon>
        <taxon>Annelida</taxon>
        <taxon>Polychaeta</taxon>
        <taxon>Errantia</taxon>
        <taxon>Phyllodocida</taxon>
        <taxon>Nereididae</taxon>
        <taxon>Alitta</taxon>
    </lineage>
</organism>
<evidence type="ECO:0000256" key="1">
    <source>
        <dbReference type="ARBA" id="ARBA00004496"/>
    </source>
</evidence>
<accession>A0A0D5CCX6</accession>
<keyword evidence="3" id="KW-0963">Cytoplasm</keyword>
<evidence type="ECO:0000256" key="3">
    <source>
        <dbReference type="ARBA" id="ARBA00022490"/>
    </source>
</evidence>
<dbReference type="Gene3D" id="3.40.50.2300">
    <property type="match status" value="1"/>
</dbReference>
<dbReference type="Gene3D" id="3.30.420.10">
    <property type="entry name" value="Ribonuclease H-like superfamily/Ribonuclease H"/>
    <property type="match status" value="1"/>
</dbReference>
<dbReference type="GO" id="GO:0005737">
    <property type="term" value="C:cytoplasm"/>
    <property type="evidence" value="ECO:0007669"/>
    <property type="project" value="UniProtKB-SubCell"/>
</dbReference>
<dbReference type="Pfam" id="PF02170">
    <property type="entry name" value="PAZ"/>
    <property type="match status" value="1"/>
</dbReference>
<dbReference type="Pfam" id="PF23278">
    <property type="entry name" value="Piwi_N"/>
    <property type="match status" value="1"/>
</dbReference>
<dbReference type="PROSITE" id="PS50821">
    <property type="entry name" value="PAZ"/>
    <property type="match status" value="1"/>
</dbReference>
<dbReference type="SMART" id="SM00950">
    <property type="entry name" value="Piwi"/>
    <property type="match status" value="1"/>
</dbReference>
<keyword evidence="4" id="KW-0221">Differentiation</keyword>
<dbReference type="InterPro" id="IPR003165">
    <property type="entry name" value="Piwi"/>
</dbReference>
<dbReference type="FunFam" id="2.170.260.10:FF:000003">
    <property type="entry name" value="Piwi-like RNA-mediated gene silencing 2"/>
    <property type="match status" value="1"/>
</dbReference>
<evidence type="ECO:0000259" key="10">
    <source>
        <dbReference type="PROSITE" id="PS50822"/>
    </source>
</evidence>
<evidence type="ECO:0000256" key="5">
    <source>
        <dbReference type="ARBA" id="ARBA00022884"/>
    </source>
</evidence>
<reference evidence="11" key="1">
    <citation type="journal article" date="2015" name="Dev. Genes Evol.">
        <title>Vasa, PL10, and Piwi gene expression during caudal regeneration of the polychaete annelid Alitta virens.</title>
        <authorList>
            <person name="Kozin V.V."/>
            <person name="Kostyuchenko R.P."/>
        </authorList>
    </citation>
    <scope>NUCLEOTIDE SEQUENCE</scope>
</reference>
<dbReference type="PROSITE" id="PS50822">
    <property type="entry name" value="PIWI"/>
    <property type="match status" value="1"/>
</dbReference>
<sequence>MALNPPPTGFGRGGRGAALRMAMNAPVRKPGESPPSEEESTQRKPPVMSLGRGLNIQLSAAPATLPGASSAAPSPAAPVLGLGRGGLGRGLGRGLALLQPTNKETAPSPPASQPSIKTTAPVPVVPSILGRGRGIRLLSQPTSPAPSVVTVQSSIPESVVGPAGDAGQDAEPRRATWQQRMAELSLSDTMSKTGTKGKPIPLLCNYIPIKCKTGGVYQYSVSYSPPLDAKNLRISLLFEALGRDTVKSYDGAVLFLPRELPEKTTVFELTKRSDGTPVKITVKFVKVIPPGSSNQLYNICLRQVMRKLRYSQVGRNYYNSHEPSQIPQHKLEVWPGYMFTIEEFEGGLMLMVDVDHRLLRTETVYSLMSDVQSRQRGGGDLRAGIERKIIGQSVLTRYNNKTYRVDDIDWNQTAESTFKKDDGTEYSYIDYYREQYGKIIEDRRQPLLIHRPKEKDRRRGKFKMPETISLIPELCHLTGLSDDMRSNFSVMKDVGSHTRLTPTQRNASLTKFINDILNSVEAHKELESWGLEIDSNLLRVQGRQLQPETVIWGGGSKQSAGEKANFSGQIGREQLIAPCDLREWLLICTKRDEPIVNRFLQLLMQESSKMGMTVSRPRLGLLTTDSTSAYLSEIRQQFRANQTELVVTICPTSRDDRYNAIKKLCYVESPVASQVINTPTIRNEKKLRSVTQKIALQINAKLGGELWALDIPVTGLMVCGVDVCHGPVGSRSSQLGFVASLNQRCTRWFSTTQRHHEGQELANTLRMCLTTALHKYHRENHSMPDKIIMYRDGVGDGALPVVAGYEVPQMQSVFPSFQEGYQPKFAMIVVQKRINQRIMAIRRGLENPMPGTIVDTTITRKTWVDFFLVSQHVGQGTVSPTHFVVVHDSTEWKIDNLQKLSYKLTHLYYNWPGTIRVPAPCQYAHKLAYMVSQNLSGKNPAEEICDRLFYL</sequence>
<comment type="subcellular location">
    <subcellularLocation>
        <location evidence="1">Cytoplasm</location>
    </subcellularLocation>
</comment>
<dbReference type="GO" id="GO:0031047">
    <property type="term" value="P:regulatory ncRNA-mediated gene silencing"/>
    <property type="evidence" value="ECO:0007669"/>
    <property type="project" value="UniProtKB-KW"/>
</dbReference>
<dbReference type="AlphaFoldDB" id="A0A0D5CCX6"/>
<evidence type="ECO:0000259" key="9">
    <source>
        <dbReference type="PROSITE" id="PS50821"/>
    </source>
</evidence>
<dbReference type="FunFam" id="3.30.420.10:FF:000014">
    <property type="entry name" value="Piwi-like RNA-mediated gene silencing 1"/>
    <property type="match status" value="1"/>
</dbReference>
<dbReference type="SUPFAM" id="SSF101690">
    <property type="entry name" value="PAZ domain"/>
    <property type="match status" value="1"/>
</dbReference>
<evidence type="ECO:0000313" key="11">
    <source>
        <dbReference type="EMBL" id="AJW77406.1"/>
    </source>
</evidence>
<dbReference type="PANTHER" id="PTHR22891">
    <property type="entry name" value="EUKARYOTIC TRANSLATION INITIATION FACTOR 2C"/>
    <property type="match status" value="1"/>
</dbReference>
<keyword evidence="2" id="KW-0217">Developmental protein</keyword>
<dbReference type="InterPro" id="IPR036397">
    <property type="entry name" value="RNaseH_sf"/>
</dbReference>
<dbReference type="GO" id="GO:0003723">
    <property type="term" value="F:RNA binding"/>
    <property type="evidence" value="ECO:0007669"/>
    <property type="project" value="UniProtKB-KW"/>
</dbReference>
<comment type="similarity">
    <text evidence="7">Belongs to the argonaute family. Piwi subfamily.</text>
</comment>
<dbReference type="Pfam" id="PF02171">
    <property type="entry name" value="Piwi"/>
    <property type="match status" value="1"/>
</dbReference>
<dbReference type="InterPro" id="IPR036085">
    <property type="entry name" value="PAZ_dom_sf"/>
</dbReference>
<evidence type="ECO:0000256" key="7">
    <source>
        <dbReference type="ARBA" id="ARBA00038291"/>
    </source>
</evidence>
<dbReference type="CDD" id="cd02845">
    <property type="entry name" value="PAZ_piwi_like"/>
    <property type="match status" value="1"/>
</dbReference>
<keyword evidence="5" id="KW-0694">RNA-binding</keyword>
<evidence type="ECO:0000256" key="4">
    <source>
        <dbReference type="ARBA" id="ARBA00022782"/>
    </source>
</evidence>
<feature type="region of interest" description="Disordered" evidence="8">
    <location>
        <begin position="100"/>
        <end position="119"/>
    </location>
</feature>
<feature type="domain" description="PAZ" evidence="9">
    <location>
        <begin position="363"/>
        <end position="479"/>
    </location>
</feature>
<dbReference type="CDD" id="cd04658">
    <property type="entry name" value="Piwi_piwi-like_Euk"/>
    <property type="match status" value="1"/>
</dbReference>
<dbReference type="InterPro" id="IPR012337">
    <property type="entry name" value="RNaseH-like_sf"/>
</dbReference>
<dbReference type="SUPFAM" id="SSF53098">
    <property type="entry name" value="Ribonuclease H-like"/>
    <property type="match status" value="1"/>
</dbReference>
<dbReference type="Gene3D" id="2.170.260.10">
    <property type="entry name" value="paz domain"/>
    <property type="match status" value="1"/>
</dbReference>
<dbReference type="InterPro" id="IPR003100">
    <property type="entry name" value="PAZ_dom"/>
</dbReference>
<proteinExistence type="evidence at transcript level"/>